<evidence type="ECO:0000256" key="1">
    <source>
        <dbReference type="PROSITE-ProRule" id="PRU00042"/>
    </source>
</evidence>
<feature type="region of interest" description="Disordered" evidence="2">
    <location>
        <begin position="164"/>
        <end position="201"/>
    </location>
</feature>
<keyword evidence="5" id="KW-1185">Reference proteome</keyword>
<dbReference type="PROSITE" id="PS50157">
    <property type="entry name" value="ZINC_FINGER_C2H2_2"/>
    <property type="match status" value="1"/>
</dbReference>
<keyword evidence="1" id="KW-0862">Zinc</keyword>
<feature type="compositionally biased region" description="Polar residues" evidence="2">
    <location>
        <begin position="41"/>
        <end position="51"/>
    </location>
</feature>
<proteinExistence type="predicted"/>
<dbReference type="AlphaFoldDB" id="A0A9P5MTT2"/>
<accession>A0A9P5MTT2</accession>
<keyword evidence="1" id="KW-0479">Metal-binding</keyword>
<evidence type="ECO:0000259" key="3">
    <source>
        <dbReference type="PROSITE" id="PS50157"/>
    </source>
</evidence>
<evidence type="ECO:0000256" key="2">
    <source>
        <dbReference type="SAM" id="MobiDB-lite"/>
    </source>
</evidence>
<feature type="compositionally biased region" description="Pro residues" evidence="2">
    <location>
        <begin position="25"/>
        <end position="40"/>
    </location>
</feature>
<dbReference type="PROSITE" id="PS00028">
    <property type="entry name" value="ZINC_FINGER_C2H2_1"/>
    <property type="match status" value="1"/>
</dbReference>
<dbReference type="EMBL" id="WHVB01000011">
    <property type="protein sequence ID" value="KAF8478520.1"/>
    <property type="molecule type" value="Genomic_DNA"/>
</dbReference>
<reference evidence="4" key="2">
    <citation type="journal article" date="2020" name="Nat. Commun.">
        <title>Large-scale genome sequencing of mycorrhizal fungi provides insights into the early evolution of symbiotic traits.</title>
        <authorList>
            <person name="Miyauchi S."/>
            <person name="Kiss E."/>
            <person name="Kuo A."/>
            <person name="Drula E."/>
            <person name="Kohler A."/>
            <person name="Sanchez-Garcia M."/>
            <person name="Morin E."/>
            <person name="Andreopoulos B."/>
            <person name="Barry K.W."/>
            <person name="Bonito G."/>
            <person name="Buee M."/>
            <person name="Carver A."/>
            <person name="Chen C."/>
            <person name="Cichocki N."/>
            <person name="Clum A."/>
            <person name="Culley D."/>
            <person name="Crous P.W."/>
            <person name="Fauchery L."/>
            <person name="Girlanda M."/>
            <person name="Hayes R.D."/>
            <person name="Keri Z."/>
            <person name="LaButti K."/>
            <person name="Lipzen A."/>
            <person name="Lombard V."/>
            <person name="Magnuson J."/>
            <person name="Maillard F."/>
            <person name="Murat C."/>
            <person name="Nolan M."/>
            <person name="Ohm R.A."/>
            <person name="Pangilinan J."/>
            <person name="Pereira M.F."/>
            <person name="Perotto S."/>
            <person name="Peter M."/>
            <person name="Pfister S."/>
            <person name="Riley R."/>
            <person name="Sitrit Y."/>
            <person name="Stielow J.B."/>
            <person name="Szollosi G."/>
            <person name="Zifcakova L."/>
            <person name="Stursova M."/>
            <person name="Spatafora J.W."/>
            <person name="Tedersoo L."/>
            <person name="Vaario L.M."/>
            <person name="Yamada A."/>
            <person name="Yan M."/>
            <person name="Wang P."/>
            <person name="Xu J."/>
            <person name="Bruns T."/>
            <person name="Baldrian P."/>
            <person name="Vilgalys R."/>
            <person name="Dunand C."/>
            <person name="Henrissat B."/>
            <person name="Grigoriev I.V."/>
            <person name="Hibbett D."/>
            <person name="Nagy L.G."/>
            <person name="Martin F.M."/>
        </authorList>
    </citation>
    <scope>NUCLEOTIDE SEQUENCE</scope>
    <source>
        <strain evidence="4">Prilba</strain>
    </source>
</reference>
<dbReference type="GO" id="GO:0008270">
    <property type="term" value="F:zinc ion binding"/>
    <property type="evidence" value="ECO:0007669"/>
    <property type="project" value="UniProtKB-KW"/>
</dbReference>
<sequence>MDNFCLTPTVYKNHNPVPTASFSVPDPPPPRFPPLPPPPTAQTSFLPNSQLDGPIFLTYPTPSGTVSTRDDSARQGDSPVTAPPPKRQPSQRAFGRSSKKRKTGKADINDKITLLQCCMTVKPESLARHLKSDGHKRNAGLPLDRPEVCSFCNIAFARQDARNRHFRSQHGGGTPPPVGTVYAKLKKPSATHPSLLPKRRK</sequence>
<dbReference type="InterPro" id="IPR013087">
    <property type="entry name" value="Znf_C2H2_type"/>
</dbReference>
<organism evidence="4 5">
    <name type="scientific">Russula ochroleuca</name>
    <dbReference type="NCBI Taxonomy" id="152965"/>
    <lineage>
        <taxon>Eukaryota</taxon>
        <taxon>Fungi</taxon>
        <taxon>Dikarya</taxon>
        <taxon>Basidiomycota</taxon>
        <taxon>Agaricomycotina</taxon>
        <taxon>Agaricomycetes</taxon>
        <taxon>Russulales</taxon>
        <taxon>Russulaceae</taxon>
        <taxon>Russula</taxon>
    </lineage>
</organism>
<feature type="domain" description="C2H2-type" evidence="3">
    <location>
        <begin position="147"/>
        <end position="175"/>
    </location>
</feature>
<dbReference type="Proteomes" id="UP000759537">
    <property type="component" value="Unassembled WGS sequence"/>
</dbReference>
<gene>
    <name evidence="4" type="ORF">DFH94DRAFT_750427</name>
</gene>
<evidence type="ECO:0000313" key="4">
    <source>
        <dbReference type="EMBL" id="KAF8478520.1"/>
    </source>
</evidence>
<reference evidence="4" key="1">
    <citation type="submission" date="2019-10" db="EMBL/GenBank/DDBJ databases">
        <authorList>
            <consortium name="DOE Joint Genome Institute"/>
            <person name="Kuo A."/>
            <person name="Miyauchi S."/>
            <person name="Kiss E."/>
            <person name="Drula E."/>
            <person name="Kohler A."/>
            <person name="Sanchez-Garcia M."/>
            <person name="Andreopoulos B."/>
            <person name="Barry K.W."/>
            <person name="Bonito G."/>
            <person name="Buee M."/>
            <person name="Carver A."/>
            <person name="Chen C."/>
            <person name="Cichocki N."/>
            <person name="Clum A."/>
            <person name="Culley D."/>
            <person name="Crous P.W."/>
            <person name="Fauchery L."/>
            <person name="Girlanda M."/>
            <person name="Hayes R."/>
            <person name="Keri Z."/>
            <person name="LaButti K."/>
            <person name="Lipzen A."/>
            <person name="Lombard V."/>
            <person name="Magnuson J."/>
            <person name="Maillard F."/>
            <person name="Morin E."/>
            <person name="Murat C."/>
            <person name="Nolan M."/>
            <person name="Ohm R."/>
            <person name="Pangilinan J."/>
            <person name="Pereira M."/>
            <person name="Perotto S."/>
            <person name="Peter M."/>
            <person name="Riley R."/>
            <person name="Sitrit Y."/>
            <person name="Stielow B."/>
            <person name="Szollosi G."/>
            <person name="Zifcakova L."/>
            <person name="Stursova M."/>
            <person name="Spatafora J.W."/>
            <person name="Tedersoo L."/>
            <person name="Vaario L.-M."/>
            <person name="Yamada A."/>
            <person name="Yan M."/>
            <person name="Wang P."/>
            <person name="Xu J."/>
            <person name="Bruns T."/>
            <person name="Baldrian P."/>
            <person name="Vilgalys R."/>
            <person name="Henrissat B."/>
            <person name="Grigoriev I.V."/>
            <person name="Hibbett D."/>
            <person name="Nagy L.G."/>
            <person name="Martin F.M."/>
        </authorList>
    </citation>
    <scope>NUCLEOTIDE SEQUENCE</scope>
    <source>
        <strain evidence="4">Prilba</strain>
    </source>
</reference>
<feature type="region of interest" description="Disordered" evidence="2">
    <location>
        <begin position="1"/>
        <end position="107"/>
    </location>
</feature>
<feature type="compositionally biased region" description="Polar residues" evidence="2">
    <location>
        <begin position="10"/>
        <end position="22"/>
    </location>
</feature>
<evidence type="ECO:0000313" key="5">
    <source>
        <dbReference type="Proteomes" id="UP000759537"/>
    </source>
</evidence>
<keyword evidence="1" id="KW-0863">Zinc-finger</keyword>
<comment type="caution">
    <text evidence="4">The sequence shown here is derived from an EMBL/GenBank/DDBJ whole genome shotgun (WGS) entry which is preliminary data.</text>
</comment>
<protein>
    <recommendedName>
        <fullName evidence="3">C2H2-type domain-containing protein</fullName>
    </recommendedName>
</protein>
<name>A0A9P5MTT2_9AGAM</name>
<dbReference type="OrthoDB" id="3216164at2759"/>